<organism evidence="4 5">
    <name type="scientific">Triparma columacea</name>
    <dbReference type="NCBI Taxonomy" id="722753"/>
    <lineage>
        <taxon>Eukaryota</taxon>
        <taxon>Sar</taxon>
        <taxon>Stramenopiles</taxon>
        <taxon>Ochrophyta</taxon>
        <taxon>Bolidophyceae</taxon>
        <taxon>Parmales</taxon>
        <taxon>Triparmaceae</taxon>
        <taxon>Triparma</taxon>
    </lineage>
</organism>
<dbReference type="CDD" id="cd00051">
    <property type="entry name" value="EFh"/>
    <property type="match status" value="1"/>
</dbReference>
<dbReference type="InterPro" id="IPR011992">
    <property type="entry name" value="EF-hand-dom_pair"/>
</dbReference>
<dbReference type="EMBL" id="BRYA01000137">
    <property type="protein sequence ID" value="GMI40824.1"/>
    <property type="molecule type" value="Genomic_DNA"/>
</dbReference>
<dbReference type="InterPro" id="IPR032675">
    <property type="entry name" value="LRR_dom_sf"/>
</dbReference>
<dbReference type="SMART" id="SM00054">
    <property type="entry name" value="EFh"/>
    <property type="match status" value="4"/>
</dbReference>
<dbReference type="PANTHER" id="PTHR24114">
    <property type="entry name" value="LEUCINE RICH REPEAT FAMILY PROTEIN"/>
    <property type="match status" value="1"/>
</dbReference>
<accession>A0A9W7GC31</accession>
<dbReference type="Gene3D" id="1.10.238.10">
    <property type="entry name" value="EF-hand"/>
    <property type="match status" value="2"/>
</dbReference>
<feature type="domain" description="EF-hand" evidence="3">
    <location>
        <begin position="19"/>
        <end position="54"/>
    </location>
</feature>
<evidence type="ECO:0000313" key="4">
    <source>
        <dbReference type="EMBL" id="GMI40824.1"/>
    </source>
</evidence>
<feature type="domain" description="EF-hand" evidence="3">
    <location>
        <begin position="147"/>
        <end position="182"/>
    </location>
</feature>
<dbReference type="Pfam" id="PF13516">
    <property type="entry name" value="LRR_6"/>
    <property type="match status" value="9"/>
</dbReference>
<evidence type="ECO:0000256" key="1">
    <source>
        <dbReference type="ARBA" id="ARBA00022837"/>
    </source>
</evidence>
<dbReference type="GO" id="GO:0005509">
    <property type="term" value="F:calcium ion binding"/>
    <property type="evidence" value="ECO:0007669"/>
    <property type="project" value="InterPro"/>
</dbReference>
<feature type="region of interest" description="Disordered" evidence="2">
    <location>
        <begin position="410"/>
        <end position="446"/>
    </location>
</feature>
<dbReference type="InterPro" id="IPR018247">
    <property type="entry name" value="EF_Hand_1_Ca_BS"/>
</dbReference>
<feature type="domain" description="EF-hand" evidence="3">
    <location>
        <begin position="110"/>
        <end position="145"/>
    </location>
</feature>
<keyword evidence="5" id="KW-1185">Reference proteome</keyword>
<reference evidence="5" key="1">
    <citation type="journal article" date="2023" name="Commun. Biol.">
        <title>Genome analysis of Parmales, the sister group of diatoms, reveals the evolutionary specialization of diatoms from phago-mixotrophs to photoautotrophs.</title>
        <authorList>
            <person name="Ban H."/>
            <person name="Sato S."/>
            <person name="Yoshikawa S."/>
            <person name="Yamada K."/>
            <person name="Nakamura Y."/>
            <person name="Ichinomiya M."/>
            <person name="Sato N."/>
            <person name="Blanc-Mathieu R."/>
            <person name="Endo H."/>
            <person name="Kuwata A."/>
            <person name="Ogata H."/>
        </authorList>
    </citation>
    <scope>NUCLEOTIDE SEQUENCE [LARGE SCALE GENOMIC DNA]</scope>
</reference>
<evidence type="ECO:0000259" key="3">
    <source>
        <dbReference type="PROSITE" id="PS50222"/>
    </source>
</evidence>
<dbReference type="PROSITE" id="PS00018">
    <property type="entry name" value="EF_HAND_1"/>
    <property type="match status" value="3"/>
</dbReference>
<dbReference type="Gene3D" id="3.80.10.10">
    <property type="entry name" value="Ribonuclease Inhibitor"/>
    <property type="match status" value="3"/>
</dbReference>
<dbReference type="SUPFAM" id="SSF52047">
    <property type="entry name" value="RNI-like"/>
    <property type="match status" value="2"/>
</dbReference>
<dbReference type="InterPro" id="IPR052394">
    <property type="entry name" value="LRR-containing"/>
</dbReference>
<gene>
    <name evidence="4" type="ORF">TrCOL_g11024</name>
</gene>
<comment type="caution">
    <text evidence="4">The sequence shown here is derived from an EMBL/GenBank/DDBJ whole genome shotgun (WGS) entry which is preliminary data.</text>
</comment>
<sequence>MSDIAVKTLVKVREHAEAEGGFNLKAAFAKFDVDGDGTISHEELTTVLLSIIPDLAYDQILAVIHMFDPNNDGDVAYVEFAHTFYNAEVNDNSLKARKAMVRIRRMASSKRGFHLREAFQRFDKDGDGSVSHDELKVVINDILQGDITEEEMIAVIELFDPDGDGDIRYAEFRDLFYSISVDQEKERDVCDHRGKDIGDDFVESSLIPHLMRDEYSKLLLSNNEIGDSGAEEIAMALAGDKAHVTVLDFRHNKIGVAGAKHLGEALGSNVYVTDLYLSHNPILGTGASSLCSSLEPTNAGFSAISLLDLRHCGIDDNGGEGVGLSFRGNTALRNISLCGNYLGDKSATAIAQALQNERCMIQSLNLSNNKIGGQGGKMIGYAIGSNAELKELILSGNPLGDLGVSSFAESMEGVEEPEGGDEKKDAYEDTGRSKKERKEHANESKSKQIEKQGAYCGLRILGMSGCNITDNGLADLGGALRTNGVLRTVDIRCNMLTDVGITSFARSLEENTCLRELYCGNNDFGTPAATALGSALHKNCSLLVLDVSGCQLGKGDAAKMLAEGLLKNECLHELSISRTHLTDEGVAAFIAAIEQNQCLEKIIFHNNPISKSSIAALEFAMSRERKPAATLLDNMEAMRLEHKKEIKERELQRKIKAAAEAGQAGDDALKSLKRKTQEVLEPGTKIWIPVSFGRRNNILGKIEVESHTSLADAREKIDRFGDLGDEYIFISINDGKPIDKQEEAKRQVTWDCGRHVLLRPVNWIELD</sequence>
<dbReference type="Proteomes" id="UP001165065">
    <property type="component" value="Unassembled WGS sequence"/>
</dbReference>
<name>A0A9W7GC31_9STRA</name>
<dbReference type="AlphaFoldDB" id="A0A9W7GC31"/>
<proteinExistence type="predicted"/>
<dbReference type="InterPro" id="IPR002048">
    <property type="entry name" value="EF_hand_dom"/>
</dbReference>
<dbReference type="InterPro" id="IPR001611">
    <property type="entry name" value="Leu-rich_rpt"/>
</dbReference>
<evidence type="ECO:0000256" key="2">
    <source>
        <dbReference type="SAM" id="MobiDB-lite"/>
    </source>
</evidence>
<dbReference type="Pfam" id="PF13499">
    <property type="entry name" value="EF-hand_7"/>
    <property type="match status" value="2"/>
</dbReference>
<dbReference type="SUPFAM" id="SSF47473">
    <property type="entry name" value="EF-hand"/>
    <property type="match status" value="1"/>
</dbReference>
<dbReference type="PROSITE" id="PS50222">
    <property type="entry name" value="EF_HAND_2"/>
    <property type="match status" value="3"/>
</dbReference>
<keyword evidence="1" id="KW-0106">Calcium</keyword>
<dbReference type="PANTHER" id="PTHR24114:SF2">
    <property type="entry name" value="F-BOX DOMAIN-CONTAINING PROTEIN-RELATED"/>
    <property type="match status" value="1"/>
</dbReference>
<protein>
    <recommendedName>
        <fullName evidence="3">EF-hand domain-containing protein</fullName>
    </recommendedName>
</protein>
<feature type="compositionally biased region" description="Basic and acidic residues" evidence="2">
    <location>
        <begin position="420"/>
        <end position="446"/>
    </location>
</feature>
<evidence type="ECO:0000313" key="5">
    <source>
        <dbReference type="Proteomes" id="UP001165065"/>
    </source>
</evidence>
<dbReference type="SMART" id="SM00368">
    <property type="entry name" value="LRR_RI"/>
    <property type="match status" value="11"/>
</dbReference>
<dbReference type="OrthoDB" id="106882at2759"/>